<sequence>MLDAIAWAMAFEFSELGLAPTEIKLAMIYALPLVFDAILSEKEEPEDDMLFWINGDMLSQYLQRQTSNASLSLKMGISAASKISELFLEARVDRALVVNVSSLWRRLNKALVDIKPRELEAAPDLRLPERSRKSQS</sequence>
<organism evidence="1 2">
    <name type="scientific">Methylocella silvestris</name>
    <dbReference type="NCBI Taxonomy" id="199596"/>
    <lineage>
        <taxon>Bacteria</taxon>
        <taxon>Pseudomonadati</taxon>
        <taxon>Pseudomonadota</taxon>
        <taxon>Alphaproteobacteria</taxon>
        <taxon>Hyphomicrobiales</taxon>
        <taxon>Beijerinckiaceae</taxon>
        <taxon>Methylocella</taxon>
    </lineage>
</organism>
<dbReference type="Proteomes" id="UP000236286">
    <property type="component" value="Unassembled WGS sequence"/>
</dbReference>
<comment type="caution">
    <text evidence="1">The sequence shown here is derived from an EMBL/GenBank/DDBJ whole genome shotgun (WGS) entry which is preliminary data.</text>
</comment>
<accession>A0A2J7TMA6</accession>
<dbReference type="EMBL" id="PDZR01000001">
    <property type="protein sequence ID" value="PNG27890.1"/>
    <property type="molecule type" value="Genomic_DNA"/>
</dbReference>
<reference evidence="1 2" key="1">
    <citation type="submission" date="2017-10" db="EMBL/GenBank/DDBJ databases">
        <title>Genome announcement of Methylocella silvestris TVC from permafrost.</title>
        <authorList>
            <person name="Wang J."/>
            <person name="Geng K."/>
            <person name="Ul-Haque F."/>
            <person name="Crombie A.T."/>
            <person name="Street L.E."/>
            <person name="Wookey P.A."/>
            <person name="Murrell J.C."/>
            <person name="Pratscher J."/>
        </authorList>
    </citation>
    <scope>NUCLEOTIDE SEQUENCE [LARGE SCALE GENOMIC DNA]</scope>
    <source>
        <strain evidence="1 2">TVC</strain>
    </source>
</reference>
<protein>
    <submittedName>
        <fullName evidence="1">Uncharacterized protein</fullName>
    </submittedName>
</protein>
<gene>
    <name evidence="1" type="ORF">CR492_03100</name>
</gene>
<proteinExistence type="predicted"/>
<name>A0A2J7TMA6_METSI</name>
<evidence type="ECO:0000313" key="1">
    <source>
        <dbReference type="EMBL" id="PNG27890.1"/>
    </source>
</evidence>
<dbReference type="AlphaFoldDB" id="A0A2J7TMA6"/>
<evidence type="ECO:0000313" key="2">
    <source>
        <dbReference type="Proteomes" id="UP000236286"/>
    </source>
</evidence>